<gene>
    <name evidence="6" type="ORF">GCM10011335_51350</name>
</gene>
<dbReference type="SMART" id="SM00421">
    <property type="entry name" value="HTH_LUXR"/>
    <property type="match status" value="1"/>
</dbReference>
<feature type="domain" description="HTH luxR-type" evidence="4">
    <location>
        <begin position="144"/>
        <end position="209"/>
    </location>
</feature>
<sequence>MTPTSIAFIDDHPILREGLVSIFSNYQNYAVVGSGASAADALTIAAEEHPDVLLIDLQMPGNVLDAIARIRLQSPSTIIMAFTASDRIDHAINTLEAGAHGYVLKGSTAGELTAAINSAMQGETFVTPSLASKMITALRLPTARDGGSPHLSVREDQIIKLLLTGCTNKAIAARLSISEKTVKHYMTLLMQKLNARNRLEVVLAAQKLAGASSGRDWRRTDDTMN</sequence>
<reference evidence="6" key="1">
    <citation type="journal article" date="2014" name="Int. J. Syst. Evol. Microbiol.">
        <title>Complete genome sequence of Corynebacterium casei LMG S-19264T (=DSM 44701T), isolated from a smear-ripened cheese.</title>
        <authorList>
            <consortium name="US DOE Joint Genome Institute (JGI-PGF)"/>
            <person name="Walter F."/>
            <person name="Albersmeier A."/>
            <person name="Kalinowski J."/>
            <person name="Ruckert C."/>
        </authorList>
    </citation>
    <scope>NUCLEOTIDE SEQUENCE</scope>
    <source>
        <strain evidence="6">CGMCC 1.15493</strain>
    </source>
</reference>
<dbReference type="RefSeq" id="WP_188855297.1">
    <property type="nucleotide sequence ID" value="NZ_BMJJ01000020.1"/>
</dbReference>
<dbReference type="InterPro" id="IPR039420">
    <property type="entry name" value="WalR-like"/>
</dbReference>
<organism evidence="6 7">
    <name type="scientific">Aureimonas glaciei</name>
    <dbReference type="NCBI Taxonomy" id="1776957"/>
    <lineage>
        <taxon>Bacteria</taxon>
        <taxon>Pseudomonadati</taxon>
        <taxon>Pseudomonadota</taxon>
        <taxon>Alphaproteobacteria</taxon>
        <taxon>Hyphomicrobiales</taxon>
        <taxon>Aurantimonadaceae</taxon>
        <taxon>Aureimonas</taxon>
    </lineage>
</organism>
<evidence type="ECO:0000313" key="7">
    <source>
        <dbReference type="Proteomes" id="UP000613160"/>
    </source>
</evidence>
<dbReference type="AlphaFoldDB" id="A0A917DJC9"/>
<dbReference type="GO" id="GO:0006355">
    <property type="term" value="P:regulation of DNA-templated transcription"/>
    <property type="evidence" value="ECO:0007669"/>
    <property type="project" value="InterPro"/>
</dbReference>
<dbReference type="InterPro" id="IPR058245">
    <property type="entry name" value="NreC/VraR/RcsB-like_REC"/>
</dbReference>
<accession>A0A917DJC9</accession>
<dbReference type="Gene3D" id="3.40.50.2300">
    <property type="match status" value="1"/>
</dbReference>
<evidence type="ECO:0000259" key="4">
    <source>
        <dbReference type="PROSITE" id="PS50043"/>
    </source>
</evidence>
<dbReference type="InterPro" id="IPR001789">
    <property type="entry name" value="Sig_transdc_resp-reg_receiver"/>
</dbReference>
<feature type="domain" description="Response regulatory" evidence="5">
    <location>
        <begin position="5"/>
        <end position="120"/>
    </location>
</feature>
<comment type="caution">
    <text evidence="6">The sequence shown here is derived from an EMBL/GenBank/DDBJ whole genome shotgun (WGS) entry which is preliminary data.</text>
</comment>
<protein>
    <submittedName>
        <fullName evidence="6">DNA-binding response regulator</fullName>
    </submittedName>
</protein>
<dbReference type="PROSITE" id="PS50043">
    <property type="entry name" value="HTH_LUXR_2"/>
    <property type="match status" value="1"/>
</dbReference>
<proteinExistence type="predicted"/>
<evidence type="ECO:0000313" key="6">
    <source>
        <dbReference type="EMBL" id="GGD42378.1"/>
    </source>
</evidence>
<evidence type="ECO:0000259" key="5">
    <source>
        <dbReference type="PROSITE" id="PS50110"/>
    </source>
</evidence>
<dbReference type="CDD" id="cd17535">
    <property type="entry name" value="REC_NarL-like"/>
    <property type="match status" value="1"/>
</dbReference>
<dbReference type="PRINTS" id="PR00038">
    <property type="entry name" value="HTHLUXR"/>
</dbReference>
<evidence type="ECO:0000256" key="1">
    <source>
        <dbReference type="ARBA" id="ARBA00022553"/>
    </source>
</evidence>
<dbReference type="SUPFAM" id="SSF52172">
    <property type="entry name" value="CheY-like"/>
    <property type="match status" value="1"/>
</dbReference>
<keyword evidence="7" id="KW-1185">Reference proteome</keyword>
<dbReference type="GO" id="GO:0000160">
    <property type="term" value="P:phosphorelay signal transduction system"/>
    <property type="evidence" value="ECO:0007669"/>
    <property type="project" value="InterPro"/>
</dbReference>
<name>A0A917DJC9_9HYPH</name>
<evidence type="ECO:0000256" key="3">
    <source>
        <dbReference type="PROSITE-ProRule" id="PRU00169"/>
    </source>
</evidence>
<reference evidence="6" key="2">
    <citation type="submission" date="2020-09" db="EMBL/GenBank/DDBJ databases">
        <authorList>
            <person name="Sun Q."/>
            <person name="Zhou Y."/>
        </authorList>
    </citation>
    <scope>NUCLEOTIDE SEQUENCE</scope>
    <source>
        <strain evidence="6">CGMCC 1.15493</strain>
    </source>
</reference>
<dbReference type="EMBL" id="BMJJ01000020">
    <property type="protein sequence ID" value="GGD42378.1"/>
    <property type="molecule type" value="Genomic_DNA"/>
</dbReference>
<dbReference type="SMART" id="SM00448">
    <property type="entry name" value="REC"/>
    <property type="match status" value="1"/>
</dbReference>
<dbReference type="InterPro" id="IPR000792">
    <property type="entry name" value="Tscrpt_reg_LuxR_C"/>
</dbReference>
<dbReference type="SUPFAM" id="SSF46894">
    <property type="entry name" value="C-terminal effector domain of the bipartite response regulators"/>
    <property type="match status" value="1"/>
</dbReference>
<dbReference type="PANTHER" id="PTHR43214">
    <property type="entry name" value="TWO-COMPONENT RESPONSE REGULATOR"/>
    <property type="match status" value="1"/>
</dbReference>
<feature type="modified residue" description="4-aspartylphosphate" evidence="3">
    <location>
        <position position="56"/>
    </location>
</feature>
<dbReference type="Pfam" id="PF00196">
    <property type="entry name" value="GerE"/>
    <property type="match status" value="1"/>
</dbReference>
<keyword evidence="2 6" id="KW-0238">DNA-binding</keyword>
<dbReference type="GO" id="GO:0003677">
    <property type="term" value="F:DNA binding"/>
    <property type="evidence" value="ECO:0007669"/>
    <property type="project" value="UniProtKB-KW"/>
</dbReference>
<dbReference type="PROSITE" id="PS50110">
    <property type="entry name" value="RESPONSE_REGULATORY"/>
    <property type="match status" value="1"/>
</dbReference>
<dbReference type="InterPro" id="IPR011006">
    <property type="entry name" value="CheY-like_superfamily"/>
</dbReference>
<dbReference type="InterPro" id="IPR016032">
    <property type="entry name" value="Sig_transdc_resp-reg_C-effctor"/>
</dbReference>
<keyword evidence="1 3" id="KW-0597">Phosphoprotein</keyword>
<dbReference type="CDD" id="cd06170">
    <property type="entry name" value="LuxR_C_like"/>
    <property type="match status" value="1"/>
</dbReference>
<evidence type="ECO:0000256" key="2">
    <source>
        <dbReference type="ARBA" id="ARBA00023125"/>
    </source>
</evidence>
<dbReference type="Pfam" id="PF00072">
    <property type="entry name" value="Response_reg"/>
    <property type="match status" value="1"/>
</dbReference>
<dbReference type="Proteomes" id="UP000613160">
    <property type="component" value="Unassembled WGS sequence"/>
</dbReference>